<dbReference type="EMBL" id="JARYMX010000003">
    <property type="protein sequence ID" value="KAJ9559019.1"/>
    <property type="molecule type" value="Genomic_DNA"/>
</dbReference>
<name>A0AA38TDP3_9ASTR</name>
<accession>A0AA38TDP3</accession>
<evidence type="ECO:0000313" key="3">
    <source>
        <dbReference type="Proteomes" id="UP001172457"/>
    </source>
</evidence>
<dbReference type="AlphaFoldDB" id="A0AA38TDP3"/>
<comment type="caution">
    <text evidence="2">The sequence shown here is derived from an EMBL/GenBank/DDBJ whole genome shotgun (WGS) entry which is preliminary data.</text>
</comment>
<gene>
    <name evidence="2" type="ORF">OSB04_013633</name>
</gene>
<proteinExistence type="predicted"/>
<feature type="signal peptide" evidence="1">
    <location>
        <begin position="1"/>
        <end position="23"/>
    </location>
</feature>
<protein>
    <submittedName>
        <fullName evidence="2">Uncharacterized protein</fullName>
    </submittedName>
</protein>
<organism evidence="2 3">
    <name type="scientific">Centaurea solstitialis</name>
    <name type="common">yellow star-thistle</name>
    <dbReference type="NCBI Taxonomy" id="347529"/>
    <lineage>
        <taxon>Eukaryota</taxon>
        <taxon>Viridiplantae</taxon>
        <taxon>Streptophyta</taxon>
        <taxon>Embryophyta</taxon>
        <taxon>Tracheophyta</taxon>
        <taxon>Spermatophyta</taxon>
        <taxon>Magnoliopsida</taxon>
        <taxon>eudicotyledons</taxon>
        <taxon>Gunneridae</taxon>
        <taxon>Pentapetalae</taxon>
        <taxon>asterids</taxon>
        <taxon>campanulids</taxon>
        <taxon>Asterales</taxon>
        <taxon>Asteraceae</taxon>
        <taxon>Carduoideae</taxon>
        <taxon>Cardueae</taxon>
        <taxon>Centaureinae</taxon>
        <taxon>Centaurea</taxon>
    </lineage>
</organism>
<keyword evidence="1" id="KW-0732">Signal</keyword>
<dbReference type="Proteomes" id="UP001172457">
    <property type="component" value="Chromosome 3"/>
</dbReference>
<evidence type="ECO:0000313" key="2">
    <source>
        <dbReference type="EMBL" id="KAJ9559019.1"/>
    </source>
</evidence>
<keyword evidence="3" id="KW-1185">Reference proteome</keyword>
<feature type="chain" id="PRO_5041268399" evidence="1">
    <location>
        <begin position="24"/>
        <end position="88"/>
    </location>
</feature>
<reference evidence="2" key="1">
    <citation type="submission" date="2023-03" db="EMBL/GenBank/DDBJ databases">
        <title>Chromosome-scale reference genome and RAD-based genetic map of yellow starthistle (Centaurea solstitialis) reveal putative structural variation and QTLs associated with invader traits.</title>
        <authorList>
            <person name="Reatini B."/>
            <person name="Cang F.A."/>
            <person name="Jiang Q."/>
            <person name="Mckibben M.T.W."/>
            <person name="Barker M.S."/>
            <person name="Rieseberg L.H."/>
            <person name="Dlugosch K.M."/>
        </authorList>
    </citation>
    <scope>NUCLEOTIDE SEQUENCE</scope>
    <source>
        <strain evidence="2">CAN-66</strain>
        <tissue evidence="2">Leaf</tissue>
    </source>
</reference>
<sequence>MDHAVRLALLLMLLALVYPSSSAIDFEHCKNSVKQWASSSLHSDTKDGHILKDLLFLKKLYSSALECPRSYDKLRFDPGKPIAGFGNS</sequence>
<evidence type="ECO:0000256" key="1">
    <source>
        <dbReference type="SAM" id="SignalP"/>
    </source>
</evidence>